<keyword evidence="1" id="KW-0472">Membrane</keyword>
<sequence>MIITYYFGDSKKDQFDYLFSRTLDIIKKYVLKVRKNWISKVDSHIRLYISIGTGIGVFFILGDLQKASIHWMASWLAFSGMFLFLSWMTIFKCHPKELHKIAEKQDSGRSLIMILILLASLVSMIAIILFYKTSAEMKGAELTIHILLTIFSAIFAWWLVHTTFTFKYAHLYYAVGEEKEGRQVFGGLDFPDESTPDYLDFCYFSFVLGTTFQVSDVNITARHIRRIALLHGLLSFFFNTIILALSINIIAGLIQK</sequence>
<accession>A0ABS8MKH7</accession>
<keyword evidence="1" id="KW-0812">Transmembrane</keyword>
<protein>
    <submittedName>
        <fullName evidence="2">DUF1345 domain-containing protein</fullName>
    </submittedName>
</protein>
<dbReference type="RefSeq" id="WP_056250004.1">
    <property type="nucleotide sequence ID" value="NZ_JAJJMM010000001.1"/>
</dbReference>
<dbReference type="Proteomes" id="UP001430679">
    <property type="component" value="Unassembled WGS sequence"/>
</dbReference>
<feature type="transmembrane region" description="Helical" evidence="1">
    <location>
        <begin position="142"/>
        <end position="160"/>
    </location>
</feature>
<evidence type="ECO:0000256" key="1">
    <source>
        <dbReference type="SAM" id="Phobius"/>
    </source>
</evidence>
<dbReference type="EMBL" id="JAJJMM010000001">
    <property type="protein sequence ID" value="MCC9066000.1"/>
    <property type="molecule type" value="Genomic_DNA"/>
</dbReference>
<evidence type="ECO:0000313" key="3">
    <source>
        <dbReference type="Proteomes" id="UP001430679"/>
    </source>
</evidence>
<comment type="caution">
    <text evidence="2">The sequence shown here is derived from an EMBL/GenBank/DDBJ whole genome shotgun (WGS) entry which is preliminary data.</text>
</comment>
<keyword evidence="1" id="KW-1133">Transmembrane helix</keyword>
<name>A0ABS8MKH7_9FLAO</name>
<keyword evidence="3" id="KW-1185">Reference proteome</keyword>
<feature type="transmembrane region" description="Helical" evidence="1">
    <location>
        <begin position="68"/>
        <end position="90"/>
    </location>
</feature>
<feature type="transmembrane region" description="Helical" evidence="1">
    <location>
        <begin position="111"/>
        <end position="130"/>
    </location>
</feature>
<dbReference type="Pfam" id="PF07077">
    <property type="entry name" value="DUF1345"/>
    <property type="match status" value="1"/>
</dbReference>
<feature type="transmembrane region" description="Helical" evidence="1">
    <location>
        <begin position="228"/>
        <end position="254"/>
    </location>
</feature>
<gene>
    <name evidence="2" type="ORF">LNP81_23650</name>
</gene>
<proteinExistence type="predicted"/>
<feature type="transmembrane region" description="Helical" evidence="1">
    <location>
        <begin position="45"/>
        <end position="62"/>
    </location>
</feature>
<organism evidence="2 3">
    <name type="scientific">Flavobacterium piscisymbiosum</name>
    <dbReference type="NCBI Taxonomy" id="2893753"/>
    <lineage>
        <taxon>Bacteria</taxon>
        <taxon>Pseudomonadati</taxon>
        <taxon>Bacteroidota</taxon>
        <taxon>Flavobacteriia</taxon>
        <taxon>Flavobacteriales</taxon>
        <taxon>Flavobacteriaceae</taxon>
        <taxon>Flavobacterium</taxon>
    </lineage>
</organism>
<evidence type="ECO:0000313" key="2">
    <source>
        <dbReference type="EMBL" id="MCC9066000.1"/>
    </source>
</evidence>
<dbReference type="InterPro" id="IPR009781">
    <property type="entry name" value="DUF1345"/>
</dbReference>
<reference evidence="2" key="1">
    <citation type="submission" date="2021-11" db="EMBL/GenBank/DDBJ databases">
        <title>Description of novel Flavobacterium species.</title>
        <authorList>
            <person name="Saticioglu I.B."/>
            <person name="Ay H."/>
            <person name="Altun S."/>
            <person name="Duman M."/>
        </authorList>
    </citation>
    <scope>NUCLEOTIDE SEQUENCE</scope>
    <source>
        <strain evidence="2">F-30</strain>
    </source>
</reference>